<keyword evidence="2" id="KW-1185">Reference proteome</keyword>
<dbReference type="AlphaFoldDB" id="A0A1Y2HFX3"/>
<dbReference type="Proteomes" id="UP000193411">
    <property type="component" value="Unassembled WGS sequence"/>
</dbReference>
<reference evidence="1 2" key="1">
    <citation type="submission" date="2016-07" db="EMBL/GenBank/DDBJ databases">
        <title>Pervasive Adenine N6-methylation of Active Genes in Fungi.</title>
        <authorList>
            <consortium name="DOE Joint Genome Institute"/>
            <person name="Mondo S.J."/>
            <person name="Dannebaum R.O."/>
            <person name="Kuo R.C."/>
            <person name="Labutti K."/>
            <person name="Haridas S."/>
            <person name="Kuo A."/>
            <person name="Salamov A."/>
            <person name="Ahrendt S.R."/>
            <person name="Lipzen A."/>
            <person name="Sullivan W."/>
            <person name="Andreopoulos W.B."/>
            <person name="Clum A."/>
            <person name="Lindquist E."/>
            <person name="Daum C."/>
            <person name="Ramamoorthy G.K."/>
            <person name="Gryganskyi A."/>
            <person name="Culley D."/>
            <person name="Magnuson J.K."/>
            <person name="James T.Y."/>
            <person name="O'Malley M.A."/>
            <person name="Stajich J.E."/>
            <person name="Spatafora J.W."/>
            <person name="Visel A."/>
            <person name="Grigoriev I.V."/>
        </authorList>
    </citation>
    <scope>NUCLEOTIDE SEQUENCE [LARGE SCALE GENOMIC DNA]</scope>
    <source>
        <strain evidence="1 2">PL171</strain>
    </source>
</reference>
<evidence type="ECO:0000313" key="1">
    <source>
        <dbReference type="EMBL" id="ORZ31962.1"/>
    </source>
</evidence>
<gene>
    <name evidence="1" type="ORF">BCR44DRAFT_82548</name>
</gene>
<dbReference type="EMBL" id="MCFL01000052">
    <property type="protein sequence ID" value="ORZ31962.1"/>
    <property type="molecule type" value="Genomic_DNA"/>
</dbReference>
<evidence type="ECO:0000313" key="2">
    <source>
        <dbReference type="Proteomes" id="UP000193411"/>
    </source>
</evidence>
<feature type="non-terminal residue" evidence="1">
    <location>
        <position position="1"/>
    </location>
</feature>
<feature type="non-terminal residue" evidence="1">
    <location>
        <position position="58"/>
    </location>
</feature>
<name>A0A1Y2HFX3_9FUNG</name>
<organism evidence="1 2">
    <name type="scientific">Catenaria anguillulae PL171</name>
    <dbReference type="NCBI Taxonomy" id="765915"/>
    <lineage>
        <taxon>Eukaryota</taxon>
        <taxon>Fungi</taxon>
        <taxon>Fungi incertae sedis</taxon>
        <taxon>Blastocladiomycota</taxon>
        <taxon>Blastocladiomycetes</taxon>
        <taxon>Blastocladiales</taxon>
        <taxon>Catenariaceae</taxon>
        <taxon>Catenaria</taxon>
    </lineage>
</organism>
<accession>A0A1Y2HFX3</accession>
<protein>
    <submittedName>
        <fullName evidence="1">Uncharacterized protein</fullName>
    </submittedName>
</protein>
<proteinExistence type="predicted"/>
<comment type="caution">
    <text evidence="1">The sequence shown here is derived from an EMBL/GenBank/DDBJ whole genome shotgun (WGS) entry which is preliminary data.</text>
</comment>
<sequence>ATGVGESRDSGALWAPYNGWRWAFLGAGFPSKVKTPASRDSNAYRRIGVGTFASDRIR</sequence>